<dbReference type="RefSeq" id="WP_144914994.1">
    <property type="nucleotide sequence ID" value="NZ_VLLI01000012.1"/>
</dbReference>
<dbReference type="InterPro" id="IPR033469">
    <property type="entry name" value="CYTH-like_dom_sf"/>
</dbReference>
<organism evidence="3 4">
    <name type="scientific">Mucilaginibacter frigoritolerans</name>
    <dbReference type="NCBI Taxonomy" id="652788"/>
    <lineage>
        <taxon>Bacteria</taxon>
        <taxon>Pseudomonadati</taxon>
        <taxon>Bacteroidota</taxon>
        <taxon>Sphingobacteriia</taxon>
        <taxon>Sphingobacteriales</taxon>
        <taxon>Sphingobacteriaceae</taxon>
        <taxon>Mucilaginibacter</taxon>
    </lineage>
</organism>
<feature type="domain" description="CYTH" evidence="2">
    <location>
        <begin position="2"/>
        <end position="149"/>
    </location>
</feature>
<dbReference type="Proteomes" id="UP000317010">
    <property type="component" value="Unassembled WGS sequence"/>
</dbReference>
<gene>
    <name evidence="3" type="ORF">JN11_03794</name>
</gene>
<evidence type="ECO:0000313" key="3">
    <source>
        <dbReference type="EMBL" id="TWI96682.1"/>
    </source>
</evidence>
<dbReference type="CDD" id="cd07891">
    <property type="entry name" value="CYTH-like_CthTTM-like_1"/>
    <property type="match status" value="1"/>
</dbReference>
<proteinExistence type="predicted"/>
<sequence>MGVEIERKFLVDKDKWAHVIKPTGTHYRQGYLLDEAKRIIRVRTTDKQGFLTIKGITNGITRKEYEYKIPVEEGVELLDAFAESEVEKIRYKITFEGKLWEVDEFHGDNTGLLMAEIELQHEDEAFIKPDWITIEVSNDGRYYNSNLSKNPFKNWGNKS</sequence>
<dbReference type="PANTHER" id="PTHR40114">
    <property type="entry name" value="SLR0698 PROTEIN"/>
    <property type="match status" value="1"/>
</dbReference>
<dbReference type="AlphaFoldDB" id="A0A562TT07"/>
<evidence type="ECO:0000256" key="1">
    <source>
        <dbReference type="PIRSR" id="PIRSR016487-1"/>
    </source>
</evidence>
<evidence type="ECO:0000313" key="4">
    <source>
        <dbReference type="Proteomes" id="UP000317010"/>
    </source>
</evidence>
<dbReference type="Pfam" id="PF01928">
    <property type="entry name" value="CYTH"/>
    <property type="match status" value="1"/>
</dbReference>
<dbReference type="PROSITE" id="PS51707">
    <property type="entry name" value="CYTH"/>
    <property type="match status" value="1"/>
</dbReference>
<dbReference type="PIRSF" id="PIRSF016487">
    <property type="entry name" value="CYTH_UCP016487"/>
    <property type="match status" value="1"/>
</dbReference>
<reference evidence="3 4" key="1">
    <citation type="submission" date="2019-07" db="EMBL/GenBank/DDBJ databases">
        <title>Genomic Encyclopedia of Archaeal and Bacterial Type Strains, Phase II (KMG-II): from individual species to whole genera.</title>
        <authorList>
            <person name="Goeker M."/>
        </authorList>
    </citation>
    <scope>NUCLEOTIDE SEQUENCE [LARGE SCALE GENOMIC DNA]</scope>
    <source>
        <strain evidence="3 4">ATCC BAA-1854</strain>
    </source>
</reference>
<evidence type="ECO:0000259" key="2">
    <source>
        <dbReference type="PROSITE" id="PS51707"/>
    </source>
</evidence>
<dbReference type="InterPro" id="IPR023577">
    <property type="entry name" value="CYTH_domain"/>
</dbReference>
<dbReference type="OrthoDB" id="9805588at2"/>
<feature type="active site" description="Proton acceptor" evidence="1">
    <location>
        <position position="31"/>
    </location>
</feature>
<name>A0A562TT07_9SPHI</name>
<dbReference type="SUPFAM" id="SSF55154">
    <property type="entry name" value="CYTH-like phosphatases"/>
    <property type="match status" value="1"/>
</dbReference>
<dbReference type="Gene3D" id="2.40.320.10">
    <property type="entry name" value="Hypothetical Protein Pfu-838710-001"/>
    <property type="match status" value="1"/>
</dbReference>
<comment type="caution">
    <text evidence="3">The sequence shown here is derived from an EMBL/GenBank/DDBJ whole genome shotgun (WGS) entry which is preliminary data.</text>
</comment>
<dbReference type="EMBL" id="VLLI01000012">
    <property type="protein sequence ID" value="TWI96682.1"/>
    <property type="molecule type" value="Genomic_DNA"/>
</dbReference>
<protein>
    <submittedName>
        <fullName evidence="3">CYTH domain-containing protein</fullName>
    </submittedName>
</protein>
<keyword evidence="4" id="KW-1185">Reference proteome</keyword>
<accession>A0A562TT07</accession>
<dbReference type="InterPro" id="IPR012042">
    <property type="entry name" value="NeuTTM/CthTTM-like"/>
</dbReference>
<dbReference type="SMART" id="SM01118">
    <property type="entry name" value="CYTH"/>
    <property type="match status" value="1"/>
</dbReference>
<dbReference type="PANTHER" id="PTHR40114:SF1">
    <property type="entry name" value="SLR0698 PROTEIN"/>
    <property type="match status" value="1"/>
</dbReference>